<evidence type="ECO:0000313" key="2">
    <source>
        <dbReference type="EMBL" id="KAG2281367.1"/>
    </source>
</evidence>
<organism evidence="2 3">
    <name type="scientific">Brassica carinata</name>
    <name type="common">Ethiopian mustard</name>
    <name type="synonym">Abyssinian cabbage</name>
    <dbReference type="NCBI Taxonomy" id="52824"/>
    <lineage>
        <taxon>Eukaryota</taxon>
        <taxon>Viridiplantae</taxon>
        <taxon>Streptophyta</taxon>
        <taxon>Embryophyta</taxon>
        <taxon>Tracheophyta</taxon>
        <taxon>Spermatophyta</taxon>
        <taxon>Magnoliopsida</taxon>
        <taxon>eudicotyledons</taxon>
        <taxon>Gunneridae</taxon>
        <taxon>Pentapetalae</taxon>
        <taxon>rosids</taxon>
        <taxon>malvids</taxon>
        <taxon>Brassicales</taxon>
        <taxon>Brassicaceae</taxon>
        <taxon>Brassiceae</taxon>
        <taxon>Brassica</taxon>
    </lineage>
</organism>
<dbReference type="AlphaFoldDB" id="A0A8X7R4R6"/>
<reference evidence="2 3" key="1">
    <citation type="submission" date="2020-02" db="EMBL/GenBank/DDBJ databases">
        <authorList>
            <person name="Ma Q."/>
            <person name="Huang Y."/>
            <person name="Song X."/>
            <person name="Pei D."/>
        </authorList>
    </citation>
    <scope>NUCLEOTIDE SEQUENCE [LARGE SCALE GENOMIC DNA]</scope>
    <source>
        <strain evidence="2">Sxm20200214</strain>
        <tissue evidence="2">Leaf</tissue>
    </source>
</reference>
<proteinExistence type="predicted"/>
<sequence>MSHSSANATNDRRRPRAPSLNIQDVRNMRPQMRTASMPPGTTTASAQPTRPPGVVGSSPRTEEALLRAPSRINQPHLHPDKINGALWIEVDPEVHEFIKATWQGNYWGPWQSWRGETRRSTIYGLGNLQYKNKRPSESVPAALKRDIDIEMRISGLESLTQEIKFDFHALKTDFNEGTARISQLST</sequence>
<feature type="region of interest" description="Disordered" evidence="1">
    <location>
        <begin position="1"/>
        <end position="59"/>
    </location>
</feature>
<comment type="caution">
    <text evidence="2">The sequence shown here is derived from an EMBL/GenBank/DDBJ whole genome shotgun (WGS) entry which is preliminary data.</text>
</comment>
<keyword evidence="3" id="KW-1185">Reference proteome</keyword>
<dbReference type="EMBL" id="JAAMPC010000011">
    <property type="protein sequence ID" value="KAG2281367.1"/>
    <property type="molecule type" value="Genomic_DNA"/>
</dbReference>
<protein>
    <submittedName>
        <fullName evidence="2">Uncharacterized protein</fullName>
    </submittedName>
</protein>
<gene>
    <name evidence="2" type="ORF">Bca52824_052587</name>
</gene>
<name>A0A8X7R4R6_BRACI</name>
<feature type="compositionally biased region" description="Polar residues" evidence="1">
    <location>
        <begin position="39"/>
        <end position="48"/>
    </location>
</feature>
<dbReference type="OrthoDB" id="1102260at2759"/>
<evidence type="ECO:0000256" key="1">
    <source>
        <dbReference type="SAM" id="MobiDB-lite"/>
    </source>
</evidence>
<evidence type="ECO:0000313" key="3">
    <source>
        <dbReference type="Proteomes" id="UP000886595"/>
    </source>
</evidence>
<dbReference type="Proteomes" id="UP000886595">
    <property type="component" value="Unassembled WGS sequence"/>
</dbReference>
<accession>A0A8X7R4R6</accession>